<keyword evidence="2" id="KW-0472">Membrane</keyword>
<keyword evidence="2" id="KW-1133">Transmembrane helix</keyword>
<reference evidence="3" key="2">
    <citation type="submission" date="2023-03" db="EMBL/GenBank/DDBJ databases">
        <authorList>
            <person name="Thuy-Boun P."/>
        </authorList>
    </citation>
    <scope>NUCLEOTIDE SEQUENCE</scope>
    <source>
        <strain evidence="3">F_SG_1</strain>
        <tissue evidence="3">Salivary glands</tissue>
    </source>
</reference>
<reference evidence="3" key="3">
    <citation type="submission" date="2024-02" db="EMBL/GenBank/DDBJ databases">
        <authorList>
            <person name="Mcdaniel E.A."/>
            <person name="Celebi F.M."/>
            <person name="Reiter T."/>
            <person name="Weiss E.C."/>
            <person name="Chou S."/>
        </authorList>
    </citation>
    <scope>NUCLEOTIDE SEQUENCE</scope>
    <source>
        <strain evidence="3">F_SG_1</strain>
        <tissue evidence="3">Salivary glands</tissue>
    </source>
</reference>
<organism evidence="3 5">
    <name type="scientific">Amblyomma americanum</name>
    <name type="common">Lone star tick</name>
    <dbReference type="NCBI Taxonomy" id="6943"/>
    <lineage>
        <taxon>Eukaryota</taxon>
        <taxon>Metazoa</taxon>
        <taxon>Ecdysozoa</taxon>
        <taxon>Arthropoda</taxon>
        <taxon>Chelicerata</taxon>
        <taxon>Arachnida</taxon>
        <taxon>Acari</taxon>
        <taxon>Parasitiformes</taxon>
        <taxon>Ixodida</taxon>
        <taxon>Ixodoidea</taxon>
        <taxon>Ixodidae</taxon>
        <taxon>Amblyomminae</taxon>
        <taxon>Amblyomma</taxon>
    </lineage>
</organism>
<sequence>MPLPPNVPRRQAAEGKLVSSPALESPGKPITGYVVALVVATVVVLLALLLVWAVPVLRFKSTTVTKGGDRCCRHEVEALQHQMNFSVSPCVTLYRHVCDDYGNAKELPAFKAFRSFSEREFYYKTPFTKAGTALYKFYQSCITGSANAHSLGARTAATYIEVLQLGPAQVWTKRDLLALLLKMTVKFQIWSYPILAVYGRGGFPTGYYFIGMTNMGEYLAIILRERARARVQTKIEDRYALLRRDCLQSINHLLSLNVTIEEMDALEWELDVNITAHVMSNSSLLAELDPPLTIDDWTAVVWNVSGGDLPALLYHANLGALQKAFSIILDIKRQPATLAFVVFKAVVRFLLEHLRQSLWSRVSTRYFTFCSNVLAEYPILGAVSVFEQNQKPRSHDEHIRHMFSEIKNVISRKIATVFLSEDRTKILGHLKNLKIMLPNQLFSLRLVLPNVTSDYVRNRIILFASGWGLHSFKPPPGVTARMSRAARISLITVIEDTVIIPIGAYSVLTFNESTEHVVSIPAIGVEIADAIWSAIVFRRAWSAETALLLANYNACKKNLTGLAVDRFTLLNQPLLSVDTALELVKGSNWLTRFEIVPPWKTSRCRLFYILLTHHYYCPANKMLREQLDKEVQYIASLSEDFRAAFGCARPKYPLPTCSLHRTSQK</sequence>
<name>A0AAQ4D9M8_AMBAM</name>
<dbReference type="Proteomes" id="UP001321473">
    <property type="component" value="Unassembled WGS sequence"/>
</dbReference>
<gene>
    <name evidence="3" type="ORF">V5799_003205</name>
    <name evidence="4" type="ORF">V5799_023351</name>
</gene>
<dbReference type="SUPFAM" id="SSF55486">
    <property type="entry name" value="Metalloproteases ('zincins'), catalytic domain"/>
    <property type="match status" value="1"/>
</dbReference>
<reference evidence="3 5" key="1">
    <citation type="journal article" date="2023" name="Arcadia Sci">
        <title>De novo assembly of a long-read Amblyomma americanum tick genome.</title>
        <authorList>
            <person name="Chou S."/>
            <person name="Poskanzer K.E."/>
            <person name="Rollins M."/>
            <person name="Thuy-Boun P.S."/>
        </authorList>
    </citation>
    <scope>NUCLEOTIDE SEQUENCE [LARGE SCALE GENOMIC DNA]</scope>
    <source>
        <strain evidence="3">F_SG_1</strain>
        <tissue evidence="3">Salivary glands</tissue>
    </source>
</reference>
<keyword evidence="2" id="KW-0812">Transmembrane</keyword>
<evidence type="ECO:0000256" key="1">
    <source>
        <dbReference type="SAM" id="MobiDB-lite"/>
    </source>
</evidence>
<protein>
    <submittedName>
        <fullName evidence="3">Uncharacterized protein</fullName>
    </submittedName>
</protein>
<proteinExistence type="predicted"/>
<feature type="transmembrane region" description="Helical" evidence="2">
    <location>
        <begin position="30"/>
        <end position="54"/>
    </location>
</feature>
<evidence type="ECO:0000313" key="3">
    <source>
        <dbReference type="EMBL" id="KAK8759168.1"/>
    </source>
</evidence>
<dbReference type="EMBL" id="JARKHS020033378">
    <property type="protein sequence ID" value="KAK8759168.1"/>
    <property type="molecule type" value="Genomic_DNA"/>
</dbReference>
<dbReference type="AlphaFoldDB" id="A0AAQ4D9M8"/>
<accession>A0AAQ4D9M8</accession>
<evidence type="ECO:0000313" key="4">
    <source>
        <dbReference type="EMBL" id="KAK8786874.1"/>
    </source>
</evidence>
<evidence type="ECO:0000313" key="5">
    <source>
        <dbReference type="Proteomes" id="UP001321473"/>
    </source>
</evidence>
<dbReference type="EMBL" id="JARKHS020002321">
    <property type="protein sequence ID" value="KAK8786874.1"/>
    <property type="molecule type" value="Genomic_DNA"/>
</dbReference>
<evidence type="ECO:0000256" key="2">
    <source>
        <dbReference type="SAM" id="Phobius"/>
    </source>
</evidence>
<feature type="region of interest" description="Disordered" evidence="1">
    <location>
        <begin position="1"/>
        <end position="20"/>
    </location>
</feature>
<keyword evidence="5" id="KW-1185">Reference proteome</keyword>
<comment type="caution">
    <text evidence="3">The sequence shown here is derived from an EMBL/GenBank/DDBJ whole genome shotgun (WGS) entry which is preliminary data.</text>
</comment>